<dbReference type="PIRSF" id="PIRSF029215">
    <property type="entry name" value="UCP029215"/>
    <property type="match status" value="1"/>
</dbReference>
<dbReference type="Pfam" id="PF09979">
    <property type="entry name" value="DUF2213"/>
    <property type="match status" value="1"/>
</dbReference>
<dbReference type="AlphaFoldDB" id="A0A1Y6D0U2"/>
<dbReference type="STRING" id="1760988.SAMN02949497_3430"/>
<keyword evidence="2" id="KW-1185">Reference proteome</keyword>
<dbReference type="EMBL" id="FXAM01000001">
    <property type="protein sequence ID" value="SMF96050.1"/>
    <property type="molecule type" value="Genomic_DNA"/>
</dbReference>
<accession>A0A1Y6D0U2</accession>
<proteinExistence type="predicted"/>
<name>A0A1Y6D0U2_9GAMM</name>
<dbReference type="Proteomes" id="UP000192923">
    <property type="component" value="Unassembled WGS sequence"/>
</dbReference>
<gene>
    <name evidence="1" type="ORF">SAMN02949497_3430</name>
</gene>
<protein>
    <recommendedName>
        <fullName evidence="3">DUF2213 domain-containing protein</fullName>
    </recommendedName>
</protein>
<sequence length="405" mass="42626">MPAMETVLAFDLLPLTRRETTPEGYLVAPGVLARTGIQTYYAYELGLDGGGMDPLRRVRLHRPPEEVFDPGSLATFKNLPVTVGHPPDGVDAANWRKTAVGDCRGGLREGDTQVGTVTVRDAQAVEAVRDGTTELSCGYTFVPDMTPGTDPVSGEPYDGIQRRIRGNHVALVDAGRCGSACRIADSQPNPGDNPMPDPIRKTVVDGIPIELNDTAAAAVEKLLKERDAAKTAADSALKGKADAEQALADATKAHQDAVGKLATDHAAKVAELEKDVLTPAQRDAMVRGWAEMLADAKRLAPTVATDGKTCVDVRRAVVKDVGDRNATAQGVIAAILAGKALEAADADTVRAAFNAVKALPIAHAHDNRLDGFTQALAGVKVGDGPPVADARTLFHQNMADYATGH</sequence>
<dbReference type="InterPro" id="IPR016913">
    <property type="entry name" value="UCP029215"/>
</dbReference>
<organism evidence="1 2">
    <name type="scientific">Methylomagnum ishizawai</name>
    <dbReference type="NCBI Taxonomy" id="1760988"/>
    <lineage>
        <taxon>Bacteria</taxon>
        <taxon>Pseudomonadati</taxon>
        <taxon>Pseudomonadota</taxon>
        <taxon>Gammaproteobacteria</taxon>
        <taxon>Methylococcales</taxon>
        <taxon>Methylococcaceae</taxon>
        <taxon>Methylomagnum</taxon>
    </lineage>
</organism>
<reference evidence="1 2" key="1">
    <citation type="submission" date="2016-12" db="EMBL/GenBank/DDBJ databases">
        <authorList>
            <person name="Song W.-J."/>
            <person name="Kurnit D.M."/>
        </authorList>
    </citation>
    <scope>NUCLEOTIDE SEQUENCE [LARGE SCALE GENOMIC DNA]</scope>
    <source>
        <strain evidence="1 2">175</strain>
    </source>
</reference>
<evidence type="ECO:0000313" key="2">
    <source>
        <dbReference type="Proteomes" id="UP000192923"/>
    </source>
</evidence>
<evidence type="ECO:0000313" key="1">
    <source>
        <dbReference type="EMBL" id="SMF96050.1"/>
    </source>
</evidence>
<evidence type="ECO:0008006" key="3">
    <source>
        <dbReference type="Google" id="ProtNLM"/>
    </source>
</evidence>